<feature type="region of interest" description="Disordered" evidence="1">
    <location>
        <begin position="115"/>
        <end position="152"/>
    </location>
</feature>
<organism evidence="2 3">
    <name type="scientific">Botryobasidium botryosum (strain FD-172 SS1)</name>
    <dbReference type="NCBI Taxonomy" id="930990"/>
    <lineage>
        <taxon>Eukaryota</taxon>
        <taxon>Fungi</taxon>
        <taxon>Dikarya</taxon>
        <taxon>Basidiomycota</taxon>
        <taxon>Agaricomycotina</taxon>
        <taxon>Agaricomycetes</taxon>
        <taxon>Cantharellales</taxon>
        <taxon>Botryobasidiaceae</taxon>
        <taxon>Botryobasidium</taxon>
    </lineage>
</organism>
<proteinExistence type="predicted"/>
<dbReference type="HOGENOM" id="CLU_1722066_0_0_1"/>
<sequence length="152" mass="17117">MWKFMVSCCDNQPQRRPNARSAANYLRSVYSRDNQTPRVGSSKLPWKASRNPSSSASPSPSITGEPFVMMEDEEFDPAGPHRPLGTALRDEGQGQVAIIGRQRENFFSNFLPKLLQPKSEEPPSTLEEEYEPRPRRLGVVPGTEAARLWSSR</sequence>
<feature type="compositionally biased region" description="Low complexity" evidence="1">
    <location>
        <begin position="52"/>
        <end position="61"/>
    </location>
</feature>
<feature type="region of interest" description="Disordered" evidence="1">
    <location>
        <begin position="28"/>
        <end position="92"/>
    </location>
</feature>
<accession>A0A067M2H1</accession>
<dbReference type="AlphaFoldDB" id="A0A067M2H1"/>
<evidence type="ECO:0000313" key="2">
    <source>
        <dbReference type="EMBL" id="KDQ09963.1"/>
    </source>
</evidence>
<protein>
    <submittedName>
        <fullName evidence="2">Uncharacterized protein</fullName>
    </submittedName>
</protein>
<keyword evidence="3" id="KW-1185">Reference proteome</keyword>
<reference evidence="3" key="1">
    <citation type="journal article" date="2014" name="Proc. Natl. Acad. Sci. U.S.A.">
        <title>Extensive sampling of basidiomycete genomes demonstrates inadequacy of the white-rot/brown-rot paradigm for wood decay fungi.</title>
        <authorList>
            <person name="Riley R."/>
            <person name="Salamov A.A."/>
            <person name="Brown D.W."/>
            <person name="Nagy L.G."/>
            <person name="Floudas D."/>
            <person name="Held B.W."/>
            <person name="Levasseur A."/>
            <person name="Lombard V."/>
            <person name="Morin E."/>
            <person name="Otillar R."/>
            <person name="Lindquist E.A."/>
            <person name="Sun H."/>
            <person name="LaButti K.M."/>
            <person name="Schmutz J."/>
            <person name="Jabbour D."/>
            <person name="Luo H."/>
            <person name="Baker S.E."/>
            <person name="Pisabarro A.G."/>
            <person name="Walton J.D."/>
            <person name="Blanchette R.A."/>
            <person name="Henrissat B."/>
            <person name="Martin F."/>
            <person name="Cullen D."/>
            <person name="Hibbett D.S."/>
            <person name="Grigoriev I.V."/>
        </authorList>
    </citation>
    <scope>NUCLEOTIDE SEQUENCE [LARGE SCALE GENOMIC DNA]</scope>
    <source>
        <strain evidence="3">FD-172 SS1</strain>
    </source>
</reference>
<dbReference type="InParanoid" id="A0A067M2H1"/>
<dbReference type="Proteomes" id="UP000027195">
    <property type="component" value="Unassembled WGS sequence"/>
</dbReference>
<evidence type="ECO:0000256" key="1">
    <source>
        <dbReference type="SAM" id="MobiDB-lite"/>
    </source>
</evidence>
<dbReference type="EMBL" id="KL198072">
    <property type="protein sequence ID" value="KDQ09963.1"/>
    <property type="molecule type" value="Genomic_DNA"/>
</dbReference>
<name>A0A067M2H1_BOTB1</name>
<gene>
    <name evidence="2" type="ORF">BOTBODRAFT_164252</name>
</gene>
<evidence type="ECO:0000313" key="3">
    <source>
        <dbReference type="Proteomes" id="UP000027195"/>
    </source>
</evidence>